<comment type="domain">
    <text evidence="8">The N-terminal domain determines nucleotide recognition and specific binding, while the C-terminal domain determines the specific binding to the target protein.</text>
</comment>
<comment type="subcellular location">
    <subcellularLocation>
        <location evidence="8">Cytoplasm</location>
    </subcellularLocation>
</comment>
<keyword evidence="6 8" id="KW-0342">GTP-binding</keyword>
<keyword evidence="3 8" id="KW-0479">Metal-binding</keyword>
<sequence>MSLTAEASSTVNNDITGIVLAGGKSRRMGQDKATLPMLNGTMLSNALLFLQQHFQKVIIVGNRPDLEIYGVPVIHDIYPGSSLGGIHAGLNAVETNWVFIMPCDMPFPNAEILTNLVQSHQHVDAVVPKTERGFEPLFALYHRRVLPIIESFLQQNRFRIFDLFEQIVVNYIEPNELPNNFEMSLMNINTPNDYQLARKQLWDQTSERLKA</sequence>
<protein>
    <recommendedName>
        <fullName evidence="8">Probable molybdenum cofactor guanylyltransferase</fullName>
        <shortName evidence="8">MoCo guanylyltransferase</shortName>
        <ecNumber evidence="8">2.7.7.77</ecNumber>
    </recommendedName>
    <alternativeName>
        <fullName evidence="8">GTP:molybdopterin guanylyltransferase</fullName>
    </alternativeName>
    <alternativeName>
        <fullName evidence="8">Mo-MPT guanylyltransferase</fullName>
    </alternativeName>
    <alternativeName>
        <fullName evidence="8">Molybdopterin guanylyltransferase</fullName>
    </alternativeName>
    <alternativeName>
        <fullName evidence="8">Molybdopterin-guanine dinucleotide synthase</fullName>
        <shortName evidence="8">MGD synthase</shortName>
    </alternativeName>
</protein>
<gene>
    <name evidence="8" type="primary">mobA</name>
    <name evidence="10" type="ORF">SAMN05660420_01787</name>
</gene>
<evidence type="ECO:0000256" key="8">
    <source>
        <dbReference type="HAMAP-Rule" id="MF_00316"/>
    </source>
</evidence>
<dbReference type="GO" id="GO:0005525">
    <property type="term" value="F:GTP binding"/>
    <property type="evidence" value="ECO:0007669"/>
    <property type="project" value="UniProtKB-UniRule"/>
</dbReference>
<dbReference type="EC" id="2.7.7.77" evidence="8"/>
<evidence type="ECO:0000256" key="2">
    <source>
        <dbReference type="ARBA" id="ARBA00022679"/>
    </source>
</evidence>
<dbReference type="PANTHER" id="PTHR19136">
    <property type="entry name" value="MOLYBDENUM COFACTOR GUANYLYLTRANSFERASE"/>
    <property type="match status" value="1"/>
</dbReference>
<evidence type="ECO:0000313" key="11">
    <source>
        <dbReference type="Proteomes" id="UP000199409"/>
    </source>
</evidence>
<reference evidence="10 11" key="1">
    <citation type="submission" date="2016-10" db="EMBL/GenBank/DDBJ databases">
        <authorList>
            <person name="de Groot N.N."/>
        </authorList>
    </citation>
    <scope>NUCLEOTIDE SEQUENCE [LARGE SCALE GENOMIC DNA]</scope>
    <source>
        <strain evidence="10 11">DSM 7343</strain>
    </source>
</reference>
<comment type="similarity">
    <text evidence="8">Belongs to the MobA family.</text>
</comment>
<dbReference type="GO" id="GO:1902758">
    <property type="term" value="P:bis(molybdopterin guanine dinucleotide)molybdenum biosynthetic process"/>
    <property type="evidence" value="ECO:0007669"/>
    <property type="project" value="TreeGrafter"/>
</dbReference>
<evidence type="ECO:0000259" key="9">
    <source>
        <dbReference type="Pfam" id="PF12804"/>
    </source>
</evidence>
<dbReference type="OrthoDB" id="9788394at2"/>
<comment type="catalytic activity">
    <reaction evidence="8">
        <text>Mo-molybdopterin + GTP + H(+) = Mo-molybdopterin guanine dinucleotide + diphosphate</text>
        <dbReference type="Rhea" id="RHEA:34243"/>
        <dbReference type="ChEBI" id="CHEBI:15378"/>
        <dbReference type="ChEBI" id="CHEBI:33019"/>
        <dbReference type="ChEBI" id="CHEBI:37565"/>
        <dbReference type="ChEBI" id="CHEBI:71302"/>
        <dbReference type="ChEBI" id="CHEBI:71310"/>
        <dbReference type="EC" id="2.7.7.77"/>
    </reaction>
</comment>
<name>A0A1H4A3M5_9BACT</name>
<comment type="caution">
    <text evidence="8">Lacks conserved residue(s) required for the propagation of feature annotation.</text>
</comment>
<dbReference type="STRING" id="37625.SAMN05660420_01787"/>
<dbReference type="Pfam" id="PF12804">
    <property type="entry name" value="NTP_transf_3"/>
    <property type="match status" value="1"/>
</dbReference>
<feature type="domain" description="MobA-like NTP transferase" evidence="9">
    <location>
        <begin position="17"/>
        <end position="158"/>
    </location>
</feature>
<keyword evidence="5 8" id="KW-0460">Magnesium</keyword>
<feature type="binding site" evidence="8">
    <location>
        <position position="104"/>
    </location>
    <ligand>
        <name>GTP</name>
        <dbReference type="ChEBI" id="CHEBI:37565"/>
    </ligand>
</feature>
<dbReference type="RefSeq" id="WP_092346987.1">
    <property type="nucleotide sequence ID" value="NZ_FNQN01000004.1"/>
</dbReference>
<dbReference type="AlphaFoldDB" id="A0A1H4A3M5"/>
<dbReference type="PANTHER" id="PTHR19136:SF81">
    <property type="entry name" value="MOLYBDENUM COFACTOR GUANYLYLTRANSFERASE"/>
    <property type="match status" value="1"/>
</dbReference>
<evidence type="ECO:0000256" key="5">
    <source>
        <dbReference type="ARBA" id="ARBA00022842"/>
    </source>
</evidence>
<keyword evidence="4 8" id="KW-0547">Nucleotide-binding</keyword>
<proteinExistence type="inferred from homology"/>
<dbReference type="InterPro" id="IPR029044">
    <property type="entry name" value="Nucleotide-diphossugar_trans"/>
</dbReference>
<organism evidence="10 11">
    <name type="scientific">Desulfuromusa kysingii</name>
    <dbReference type="NCBI Taxonomy" id="37625"/>
    <lineage>
        <taxon>Bacteria</taxon>
        <taxon>Pseudomonadati</taxon>
        <taxon>Thermodesulfobacteriota</taxon>
        <taxon>Desulfuromonadia</taxon>
        <taxon>Desulfuromonadales</taxon>
        <taxon>Geopsychrobacteraceae</taxon>
        <taxon>Desulfuromusa</taxon>
    </lineage>
</organism>
<feature type="binding site" evidence="8">
    <location>
        <position position="32"/>
    </location>
    <ligand>
        <name>GTP</name>
        <dbReference type="ChEBI" id="CHEBI:37565"/>
    </ligand>
</feature>
<dbReference type="GO" id="GO:0005737">
    <property type="term" value="C:cytoplasm"/>
    <property type="evidence" value="ECO:0007669"/>
    <property type="project" value="UniProtKB-SubCell"/>
</dbReference>
<feature type="binding site" evidence="8">
    <location>
        <position position="76"/>
    </location>
    <ligand>
        <name>GTP</name>
        <dbReference type="ChEBI" id="CHEBI:37565"/>
    </ligand>
</feature>
<evidence type="ECO:0000256" key="4">
    <source>
        <dbReference type="ARBA" id="ARBA00022741"/>
    </source>
</evidence>
<dbReference type="Gene3D" id="3.90.550.10">
    <property type="entry name" value="Spore Coat Polysaccharide Biosynthesis Protein SpsA, Chain A"/>
    <property type="match status" value="1"/>
</dbReference>
<dbReference type="Proteomes" id="UP000199409">
    <property type="component" value="Unassembled WGS sequence"/>
</dbReference>
<keyword evidence="1 8" id="KW-0963">Cytoplasm</keyword>
<evidence type="ECO:0000256" key="6">
    <source>
        <dbReference type="ARBA" id="ARBA00023134"/>
    </source>
</evidence>
<evidence type="ECO:0000256" key="3">
    <source>
        <dbReference type="ARBA" id="ARBA00022723"/>
    </source>
</evidence>
<keyword evidence="11" id="KW-1185">Reference proteome</keyword>
<evidence type="ECO:0000313" key="10">
    <source>
        <dbReference type="EMBL" id="SEA30507.1"/>
    </source>
</evidence>
<comment type="function">
    <text evidence="8">Transfers a GMP moiety from GTP to Mo-molybdopterin (Mo-MPT) cofactor (Moco or molybdenum cofactor) to form Mo-molybdopterin guanine dinucleotide (Mo-MGD) cofactor.</text>
</comment>
<dbReference type="EMBL" id="FNQN01000004">
    <property type="protein sequence ID" value="SEA30507.1"/>
    <property type="molecule type" value="Genomic_DNA"/>
</dbReference>
<dbReference type="SUPFAM" id="SSF53448">
    <property type="entry name" value="Nucleotide-diphospho-sugar transferases"/>
    <property type="match status" value="1"/>
</dbReference>
<dbReference type="CDD" id="cd02503">
    <property type="entry name" value="MobA"/>
    <property type="match status" value="1"/>
</dbReference>
<dbReference type="InterPro" id="IPR025877">
    <property type="entry name" value="MobA-like_NTP_Trfase"/>
</dbReference>
<comment type="cofactor">
    <cofactor evidence="8">
        <name>Mg(2+)</name>
        <dbReference type="ChEBI" id="CHEBI:18420"/>
    </cofactor>
</comment>
<keyword evidence="7 8" id="KW-0501">Molybdenum cofactor biosynthesis</keyword>
<keyword evidence="2 8" id="KW-0808">Transferase</keyword>
<feature type="binding site" evidence="8">
    <location>
        <begin position="20"/>
        <end position="22"/>
    </location>
    <ligand>
        <name>GTP</name>
        <dbReference type="ChEBI" id="CHEBI:37565"/>
    </ligand>
</feature>
<dbReference type="GO" id="GO:0046872">
    <property type="term" value="F:metal ion binding"/>
    <property type="evidence" value="ECO:0007669"/>
    <property type="project" value="UniProtKB-KW"/>
</dbReference>
<dbReference type="InterPro" id="IPR013482">
    <property type="entry name" value="Molybde_CF_guanTrfase"/>
</dbReference>
<evidence type="ECO:0000256" key="7">
    <source>
        <dbReference type="ARBA" id="ARBA00023150"/>
    </source>
</evidence>
<accession>A0A1H4A3M5</accession>
<dbReference type="HAMAP" id="MF_00316">
    <property type="entry name" value="MobA"/>
    <property type="match status" value="1"/>
</dbReference>
<evidence type="ECO:0000256" key="1">
    <source>
        <dbReference type="ARBA" id="ARBA00022490"/>
    </source>
</evidence>
<feature type="binding site" evidence="8">
    <location>
        <position position="104"/>
    </location>
    <ligand>
        <name>Mg(2+)</name>
        <dbReference type="ChEBI" id="CHEBI:18420"/>
    </ligand>
</feature>
<dbReference type="GO" id="GO:0061603">
    <property type="term" value="F:molybdenum cofactor guanylyltransferase activity"/>
    <property type="evidence" value="ECO:0007669"/>
    <property type="project" value="UniProtKB-EC"/>
</dbReference>